<dbReference type="Pfam" id="PF07735">
    <property type="entry name" value="FBA_2"/>
    <property type="match status" value="1"/>
</dbReference>
<dbReference type="Bgee" id="WBGene00017253">
    <property type="expression patterns" value="Expressed in embryo and 3 other cell types or tissues"/>
</dbReference>
<feature type="domain" description="Sdz-33 F-box" evidence="2">
    <location>
        <begin position="240"/>
        <end position="285"/>
    </location>
</feature>
<dbReference type="PANTHER" id="PTHR22899">
    <property type="entry name" value="CYCLIN-RELATED F-BOX FAMILY"/>
    <property type="match status" value="1"/>
</dbReference>
<keyword evidence="4" id="KW-1185">Reference proteome</keyword>
<dbReference type="PaxDb" id="6239-F08D12.10"/>
<dbReference type="GeneID" id="173622"/>
<dbReference type="PIR" id="T25678">
    <property type="entry name" value="T25678"/>
</dbReference>
<dbReference type="WormBase" id="F08D12.10">
    <property type="protein sequence ID" value="CE09243"/>
    <property type="gene ID" value="WBGene00017253"/>
    <property type="gene designation" value="sdz-9"/>
</dbReference>
<evidence type="ECO:0000259" key="1">
    <source>
        <dbReference type="Pfam" id="PF00646"/>
    </source>
</evidence>
<dbReference type="UCSC" id="F08D12.10">
    <property type="organism name" value="c. elegans"/>
</dbReference>
<dbReference type="OrthoDB" id="5910839at2759"/>
<dbReference type="FunCoup" id="P91233">
    <property type="interactions" value="7"/>
</dbReference>
<reference evidence="3 4" key="1">
    <citation type="journal article" date="1998" name="Science">
        <title>Genome sequence of the nematode C. elegans: a platform for investigating biology.</title>
        <authorList>
            <consortium name="The C. elegans sequencing consortium"/>
            <person name="Sulson J.E."/>
            <person name="Waterston R."/>
        </authorList>
    </citation>
    <scope>NUCLEOTIDE SEQUENCE [LARGE SCALE GENOMIC DNA]</scope>
    <source>
        <strain evidence="3 4">Bristol N2</strain>
    </source>
</reference>
<evidence type="ECO:0000313" key="3">
    <source>
        <dbReference type="EMBL" id="CCD69008.1"/>
    </source>
</evidence>
<dbReference type="KEGG" id="cel:CELE_F08D12.10"/>
<evidence type="ECO:0000313" key="5">
    <source>
        <dbReference type="WormBase" id="F08D12.10"/>
    </source>
</evidence>
<proteinExistence type="predicted"/>
<protein>
    <submittedName>
        <fullName evidence="3">F-box domain-containing protein</fullName>
    </submittedName>
</protein>
<evidence type="ECO:0000313" key="4">
    <source>
        <dbReference type="Proteomes" id="UP000001940"/>
    </source>
</evidence>
<dbReference type="InterPro" id="IPR012885">
    <property type="entry name" value="F-box_Sdz-33"/>
</dbReference>
<accession>P91233</accession>
<dbReference type="HOGENOM" id="CLU_028840_1_1_1"/>
<organism evidence="3 4">
    <name type="scientific">Caenorhabditis elegans</name>
    <dbReference type="NCBI Taxonomy" id="6239"/>
    <lineage>
        <taxon>Eukaryota</taxon>
        <taxon>Metazoa</taxon>
        <taxon>Ecdysozoa</taxon>
        <taxon>Nematoda</taxon>
        <taxon>Chromadorea</taxon>
        <taxon>Rhabditida</taxon>
        <taxon>Rhabditina</taxon>
        <taxon>Rhabditomorpha</taxon>
        <taxon>Rhabditoidea</taxon>
        <taxon>Rhabditidae</taxon>
        <taxon>Peloderinae</taxon>
        <taxon>Caenorhabditis</taxon>
    </lineage>
</organism>
<dbReference type="EMBL" id="BX284602">
    <property type="protein sequence ID" value="CCD69008.1"/>
    <property type="molecule type" value="Genomic_DNA"/>
</dbReference>
<dbReference type="CTD" id="173622"/>
<sequence>MATRFPLLLFCLPEKNLRIVLEQMRFLDLLAFSLCSKITKAHTTQLKRNIKYIALDASSGVSIRLQLPDREQINLDVKTDRFDRCNLNFWEIANVTYRQPTRGYQQARYEQEFCWKKNGFGLRDWIDHTMEIFNLPVIDQFYLSGTVLSLADTRQIGEALNGLKVTSMDFWCYTEDRVYNIRRNLETVGLIFAHPDSEHFSKLSTQKILSENQTSVLHRSPDFALMAEMRYFVDEASYACITLNDLLVSNCTKLIITDSTLKSEELNIFLKHWINGSIQTCEFLKLETSVRTQWNMETVLKGVAHKTASKVKDGAPGARDMFIIPRIDLPNLSLTYIPYDGRYSVLTIDARCG</sequence>
<feature type="domain" description="F-box" evidence="1">
    <location>
        <begin position="9"/>
        <end position="49"/>
    </location>
</feature>
<dbReference type="Proteomes" id="UP000001940">
    <property type="component" value="Chromosome II"/>
</dbReference>
<dbReference type="InterPro" id="IPR001810">
    <property type="entry name" value="F-box_dom"/>
</dbReference>
<dbReference type="PANTHER" id="PTHR22899:SF0">
    <property type="entry name" value="F-BOX ASSOCIATED DOMAIN-CONTAINING PROTEIN-RELATED"/>
    <property type="match status" value="1"/>
</dbReference>
<name>P91233_CAEEL</name>
<dbReference type="PhylomeDB" id="P91233"/>
<dbReference type="Pfam" id="PF00646">
    <property type="entry name" value="F-box"/>
    <property type="match status" value="1"/>
</dbReference>
<dbReference type="InterPro" id="IPR053222">
    <property type="entry name" value="Zygotic_Embryogenesis-Asso"/>
</dbReference>
<dbReference type="RefSeq" id="NP_494359.1">
    <property type="nucleotide sequence ID" value="NM_061958.6"/>
</dbReference>
<dbReference type="AlphaFoldDB" id="P91233"/>
<evidence type="ECO:0000259" key="2">
    <source>
        <dbReference type="Pfam" id="PF07735"/>
    </source>
</evidence>
<dbReference type="STRING" id="6239.F08D12.10.1"/>
<dbReference type="AGR" id="WB:WBGene00017253"/>
<gene>
    <name evidence="3 5" type="primary">sdz-9</name>
    <name evidence="3" type="ORF">CELE_F08D12.10</name>
    <name evidence="5" type="ORF">F08D12.10</name>
</gene>
<dbReference type="InParanoid" id="P91233"/>